<evidence type="ECO:0000313" key="2">
    <source>
        <dbReference type="EMBL" id="EJX06876.1"/>
    </source>
</evidence>
<evidence type="ECO:0000256" key="1">
    <source>
        <dbReference type="SAM" id="Phobius"/>
    </source>
</evidence>
<dbReference type="AlphaFoldDB" id="J9D2M1"/>
<feature type="transmembrane region" description="Helical" evidence="1">
    <location>
        <begin position="9"/>
        <end position="30"/>
    </location>
</feature>
<keyword evidence="1" id="KW-1133">Transmembrane helix</keyword>
<protein>
    <submittedName>
        <fullName evidence="2">Uncharacterized protein</fullName>
    </submittedName>
</protein>
<comment type="caution">
    <text evidence="2">The sequence shown here is derived from an EMBL/GenBank/DDBJ whole genome shotgun (WGS) entry which is preliminary data.</text>
</comment>
<name>J9D2M1_9ZZZZ</name>
<sequence>MRPSRCIRLFFNGMFPCLLMYSSSVIRWPFTHTMSPHWSP</sequence>
<keyword evidence="1" id="KW-0472">Membrane</keyword>
<accession>J9D2M1</accession>
<gene>
    <name evidence="2" type="ORF">EVA_05015</name>
</gene>
<keyword evidence="1" id="KW-0812">Transmembrane</keyword>
<organism evidence="2">
    <name type="scientific">gut metagenome</name>
    <dbReference type="NCBI Taxonomy" id="749906"/>
    <lineage>
        <taxon>unclassified sequences</taxon>
        <taxon>metagenomes</taxon>
        <taxon>organismal metagenomes</taxon>
    </lineage>
</organism>
<proteinExistence type="predicted"/>
<dbReference type="EMBL" id="AMCI01001031">
    <property type="protein sequence ID" value="EJX06876.1"/>
    <property type="molecule type" value="Genomic_DNA"/>
</dbReference>
<reference evidence="2" key="1">
    <citation type="journal article" date="2012" name="PLoS ONE">
        <title>Gene sets for utilization of primary and secondary nutrition supplies in the distal gut of endangered iberian lynx.</title>
        <authorList>
            <person name="Alcaide M."/>
            <person name="Messina E."/>
            <person name="Richter M."/>
            <person name="Bargiela R."/>
            <person name="Peplies J."/>
            <person name="Huws S.A."/>
            <person name="Newbold C.J."/>
            <person name="Golyshin P.N."/>
            <person name="Simon M.A."/>
            <person name="Lopez G."/>
            <person name="Yakimov M.M."/>
            <person name="Ferrer M."/>
        </authorList>
    </citation>
    <scope>NUCLEOTIDE SEQUENCE</scope>
</reference>